<name>A0A495WCH8_9RHOO</name>
<dbReference type="InterPro" id="IPR004089">
    <property type="entry name" value="MCPsignal_dom"/>
</dbReference>
<keyword evidence="1 2" id="KW-0807">Transducer</keyword>
<evidence type="ECO:0000259" key="5">
    <source>
        <dbReference type="PROSITE" id="PS50111"/>
    </source>
</evidence>
<protein>
    <submittedName>
        <fullName evidence="6">Methyl-accepting chemotaxis protein</fullName>
    </submittedName>
</protein>
<dbReference type="SUPFAM" id="SSF58104">
    <property type="entry name" value="Methyl-accepting chemotaxis protein (MCP) signaling domain"/>
    <property type="match status" value="1"/>
</dbReference>
<evidence type="ECO:0000256" key="3">
    <source>
        <dbReference type="SAM" id="MobiDB-lite"/>
    </source>
</evidence>
<dbReference type="EMBL" id="RBXP01000013">
    <property type="protein sequence ID" value="RKT59402.1"/>
    <property type="molecule type" value="Genomic_DNA"/>
</dbReference>
<feature type="domain" description="Methyl-accepting transducer" evidence="5">
    <location>
        <begin position="98"/>
        <end position="335"/>
    </location>
</feature>
<dbReference type="Proteomes" id="UP000270626">
    <property type="component" value="Unassembled WGS sequence"/>
</dbReference>
<accession>A0A495WCH8</accession>
<keyword evidence="4" id="KW-1133">Transmembrane helix</keyword>
<dbReference type="Gene3D" id="1.10.287.950">
    <property type="entry name" value="Methyl-accepting chemotaxis protein"/>
    <property type="match status" value="1"/>
</dbReference>
<dbReference type="Pfam" id="PF00015">
    <property type="entry name" value="MCPsignal"/>
    <property type="match status" value="1"/>
</dbReference>
<evidence type="ECO:0000256" key="1">
    <source>
        <dbReference type="ARBA" id="ARBA00023224"/>
    </source>
</evidence>
<feature type="region of interest" description="Disordered" evidence="3">
    <location>
        <begin position="389"/>
        <end position="409"/>
    </location>
</feature>
<sequence length="409" mass="45280">MKRIDDFLTRGCALLALILWTWSLSGAPVPTHWFGVLAVLLVVASLFSIRERERWKSRQKGYVNELTSVMSEYHVLSNEAMAHAELQFSSLEQEMHDAQKLIRDSVVSLYGSLTGLESQSNDQREILRSLIEEMLSMTGSDDSHAAEQAGLKRFFDETNALIAEFVGKMEQLRGTSQGVAESFGQMQDKVARITGTLNDISGITKQTDLLALNAAIEAARAGEAGRGFAVVADEVRTLAARTGEFNIDIRSALNDILDSLRDVGQRVEAASQIDLSVADRSRATLSELGNELIDLTDKARQHSASITAITERMRDLTQEGVMAMQFEDIVTQMIARIGQRTEHVGTYMHAFLSLHNDQGESDGIQRFRKRSQRLVELLVDSHVKSDALRQRSLSHSHAGSDSGGDIELF</sequence>
<organism evidence="6 7">
    <name type="scientific">Azonexus fungiphilus</name>
    <dbReference type="NCBI Taxonomy" id="146940"/>
    <lineage>
        <taxon>Bacteria</taxon>
        <taxon>Pseudomonadati</taxon>
        <taxon>Pseudomonadota</taxon>
        <taxon>Betaproteobacteria</taxon>
        <taxon>Rhodocyclales</taxon>
        <taxon>Azonexaceae</taxon>
        <taxon>Azonexus</taxon>
    </lineage>
</organism>
<dbReference type="PANTHER" id="PTHR32089">
    <property type="entry name" value="METHYL-ACCEPTING CHEMOTAXIS PROTEIN MCPB"/>
    <property type="match status" value="1"/>
</dbReference>
<gene>
    <name evidence="6" type="ORF">DFR40_1289</name>
</gene>
<dbReference type="SMART" id="SM00283">
    <property type="entry name" value="MA"/>
    <property type="match status" value="1"/>
</dbReference>
<keyword evidence="4" id="KW-0812">Transmembrane</keyword>
<dbReference type="RefSeq" id="WP_281270058.1">
    <property type="nucleotide sequence ID" value="NZ_RBXP01000013.1"/>
</dbReference>
<evidence type="ECO:0000256" key="4">
    <source>
        <dbReference type="SAM" id="Phobius"/>
    </source>
</evidence>
<feature type="transmembrane region" description="Helical" evidence="4">
    <location>
        <begin position="7"/>
        <end position="25"/>
    </location>
</feature>
<dbReference type="GO" id="GO:0007165">
    <property type="term" value="P:signal transduction"/>
    <property type="evidence" value="ECO:0007669"/>
    <property type="project" value="UniProtKB-KW"/>
</dbReference>
<proteinExistence type="predicted"/>
<keyword evidence="4" id="KW-0472">Membrane</keyword>
<reference evidence="6 7" key="1">
    <citation type="submission" date="2018-10" db="EMBL/GenBank/DDBJ databases">
        <title>Genomic Encyclopedia of Type Strains, Phase IV (KMG-IV): sequencing the most valuable type-strain genomes for metagenomic binning, comparative biology and taxonomic classification.</title>
        <authorList>
            <person name="Goeker M."/>
        </authorList>
    </citation>
    <scope>NUCLEOTIDE SEQUENCE [LARGE SCALE GENOMIC DNA]</scope>
    <source>
        <strain evidence="6 7">DSM 23841</strain>
    </source>
</reference>
<keyword evidence="7" id="KW-1185">Reference proteome</keyword>
<feature type="transmembrane region" description="Helical" evidence="4">
    <location>
        <begin position="31"/>
        <end position="49"/>
    </location>
</feature>
<dbReference type="AlphaFoldDB" id="A0A495WCH8"/>
<evidence type="ECO:0000313" key="7">
    <source>
        <dbReference type="Proteomes" id="UP000270626"/>
    </source>
</evidence>
<dbReference type="PROSITE" id="PS50111">
    <property type="entry name" value="CHEMOTAXIS_TRANSDUC_2"/>
    <property type="match status" value="1"/>
</dbReference>
<evidence type="ECO:0000313" key="6">
    <source>
        <dbReference type="EMBL" id="RKT59402.1"/>
    </source>
</evidence>
<dbReference type="PANTHER" id="PTHR32089:SF112">
    <property type="entry name" value="LYSOZYME-LIKE PROTEIN-RELATED"/>
    <property type="match status" value="1"/>
</dbReference>
<feature type="compositionally biased region" description="Low complexity" evidence="3">
    <location>
        <begin position="393"/>
        <end position="409"/>
    </location>
</feature>
<dbReference type="GO" id="GO:0016020">
    <property type="term" value="C:membrane"/>
    <property type="evidence" value="ECO:0007669"/>
    <property type="project" value="InterPro"/>
</dbReference>
<evidence type="ECO:0000256" key="2">
    <source>
        <dbReference type="PROSITE-ProRule" id="PRU00284"/>
    </source>
</evidence>
<comment type="caution">
    <text evidence="6">The sequence shown here is derived from an EMBL/GenBank/DDBJ whole genome shotgun (WGS) entry which is preliminary data.</text>
</comment>